<dbReference type="PROSITE" id="PS51257">
    <property type="entry name" value="PROKAR_LIPOPROTEIN"/>
    <property type="match status" value="1"/>
</dbReference>
<dbReference type="InterPro" id="IPR005632">
    <property type="entry name" value="Chaperone_Skp"/>
</dbReference>
<proteinExistence type="inferred from homology"/>
<keyword evidence="2" id="KW-0574">Periplasm</keyword>
<keyword evidence="1 4" id="KW-0732">Signal</keyword>
<comment type="subcellular location">
    <subcellularLocation>
        <location evidence="2">Periplasm</location>
    </subcellularLocation>
</comment>
<comment type="function">
    <text evidence="2">Molecular chaperone that interacts specifically with outer membrane proteins, thus maintaining the solubility of early folding intermediates during passage through the periplasm.</text>
</comment>
<dbReference type="AlphaFoldDB" id="A0A1M4X2J4"/>
<feature type="signal peptide" evidence="4">
    <location>
        <begin position="1"/>
        <end position="24"/>
    </location>
</feature>
<dbReference type="GO" id="GO:0050821">
    <property type="term" value="P:protein stabilization"/>
    <property type="evidence" value="ECO:0007669"/>
    <property type="project" value="TreeGrafter"/>
</dbReference>
<dbReference type="InterPro" id="IPR024930">
    <property type="entry name" value="Skp_dom_sf"/>
</dbReference>
<dbReference type="Gene3D" id="3.30.910.20">
    <property type="entry name" value="Skp domain"/>
    <property type="match status" value="1"/>
</dbReference>
<dbReference type="GO" id="GO:0005829">
    <property type="term" value="C:cytosol"/>
    <property type="evidence" value="ECO:0007669"/>
    <property type="project" value="TreeGrafter"/>
</dbReference>
<evidence type="ECO:0000313" key="6">
    <source>
        <dbReference type="Proteomes" id="UP000184159"/>
    </source>
</evidence>
<keyword evidence="6" id="KW-1185">Reference proteome</keyword>
<evidence type="ECO:0000256" key="3">
    <source>
        <dbReference type="SAM" id="Coils"/>
    </source>
</evidence>
<keyword evidence="3" id="KW-0175">Coiled coil</keyword>
<evidence type="ECO:0000313" key="5">
    <source>
        <dbReference type="EMBL" id="SHE87724.1"/>
    </source>
</evidence>
<protein>
    <recommendedName>
        <fullName evidence="2">Chaperone protein skp</fullName>
    </recommendedName>
</protein>
<gene>
    <name evidence="5" type="ORF">SAMN02745781_00992</name>
</gene>
<dbReference type="PIRSF" id="PIRSF002094">
    <property type="entry name" value="OMP26_Skp"/>
    <property type="match status" value="1"/>
</dbReference>
<dbReference type="Proteomes" id="UP000184159">
    <property type="component" value="Unassembled WGS sequence"/>
</dbReference>
<dbReference type="GO" id="GO:0042597">
    <property type="term" value="C:periplasmic space"/>
    <property type="evidence" value="ECO:0007669"/>
    <property type="project" value="UniProtKB-SubCell"/>
</dbReference>
<comment type="similarity">
    <text evidence="2">Belongs to the skp family.</text>
</comment>
<dbReference type="GO" id="GO:0051082">
    <property type="term" value="F:unfolded protein binding"/>
    <property type="evidence" value="ECO:0007669"/>
    <property type="project" value="InterPro"/>
</dbReference>
<organism evidence="5 6">
    <name type="scientific">Vibrio gazogenes DSM 21264 = NBRC 103151</name>
    <dbReference type="NCBI Taxonomy" id="1123492"/>
    <lineage>
        <taxon>Bacteria</taxon>
        <taxon>Pseudomonadati</taxon>
        <taxon>Pseudomonadota</taxon>
        <taxon>Gammaproteobacteria</taxon>
        <taxon>Vibrionales</taxon>
        <taxon>Vibrionaceae</taxon>
        <taxon>Vibrio</taxon>
    </lineage>
</organism>
<dbReference type="SMART" id="SM00935">
    <property type="entry name" value="OmpH"/>
    <property type="match status" value="1"/>
</dbReference>
<accession>A0A1M4X2J4</accession>
<name>A0A1M4X2J4_VIBGA</name>
<feature type="coiled-coil region" evidence="3">
    <location>
        <begin position="50"/>
        <end position="81"/>
    </location>
</feature>
<evidence type="ECO:0000256" key="4">
    <source>
        <dbReference type="SAM" id="SignalP"/>
    </source>
</evidence>
<evidence type="ECO:0000256" key="2">
    <source>
        <dbReference type="PIRNR" id="PIRNR002094"/>
    </source>
</evidence>
<feature type="chain" id="PRO_5012883505" description="Chaperone protein skp" evidence="4">
    <location>
        <begin position="25"/>
        <end position="170"/>
    </location>
</feature>
<dbReference type="SUPFAM" id="SSF111384">
    <property type="entry name" value="OmpH-like"/>
    <property type="match status" value="1"/>
</dbReference>
<evidence type="ECO:0000256" key="1">
    <source>
        <dbReference type="ARBA" id="ARBA00022729"/>
    </source>
</evidence>
<reference evidence="6" key="1">
    <citation type="submission" date="2016-11" db="EMBL/GenBank/DDBJ databases">
        <authorList>
            <person name="Varghese N."/>
            <person name="Submissions S."/>
        </authorList>
    </citation>
    <scope>NUCLEOTIDE SEQUENCE [LARGE SCALE GENOMIC DNA]</scope>
    <source>
        <strain evidence="6">DSM 21264</strain>
    </source>
</reference>
<keyword evidence="2" id="KW-0143">Chaperone</keyword>
<dbReference type="PANTHER" id="PTHR35089:SF1">
    <property type="entry name" value="CHAPERONE PROTEIN SKP"/>
    <property type="match status" value="1"/>
</dbReference>
<comment type="subunit">
    <text evidence="2">Homotrimer.</text>
</comment>
<dbReference type="EMBL" id="FQUH01000003">
    <property type="protein sequence ID" value="SHE87724.1"/>
    <property type="molecule type" value="Genomic_DNA"/>
</dbReference>
<dbReference type="PANTHER" id="PTHR35089">
    <property type="entry name" value="CHAPERONE PROTEIN SKP"/>
    <property type="match status" value="1"/>
</dbReference>
<dbReference type="Pfam" id="PF03938">
    <property type="entry name" value="OmpH"/>
    <property type="match status" value="1"/>
</dbReference>
<sequence>MVRNHIKAISVGLAVLSMSCFSLAAEAAQKIGYINTAKVFQQLPQREVVLQKMKQEFQDKAAELQSIRNEAKKKVEKLKRDSSLMSESDVEKLRIEIGQLDSKFKIKSQALEQASSKREAEEKGKLLKIIHDAVEKIAKKEDFDMVIDTQVMQYGKPEYDLSDKVIKALK</sequence>